<proteinExistence type="predicted"/>
<dbReference type="EMBL" id="JAXAVX010000011">
    <property type="protein sequence ID" value="MDX8153160.1"/>
    <property type="molecule type" value="Genomic_DNA"/>
</dbReference>
<evidence type="ECO:0000313" key="1">
    <source>
        <dbReference type="EMBL" id="MDX8153160.1"/>
    </source>
</evidence>
<keyword evidence="2" id="KW-1185">Reference proteome</keyword>
<gene>
    <name evidence="1" type="ORF">SK069_16300</name>
</gene>
<protein>
    <submittedName>
        <fullName evidence="1">Uncharacterized protein</fullName>
    </submittedName>
</protein>
<sequence>MVPTTKLETAEHRLAQDLVQLARDLEQHPELVRFDETHVRIDERRVVGYRGLPCARVATGPHDTRWQLAEAYDRLAAAYANAGRAKLAAAARERAAIERAAVETC</sequence>
<organism evidence="1 2">
    <name type="scientific">Patulibacter brassicae</name>
    <dbReference type="NCBI Taxonomy" id="1705717"/>
    <lineage>
        <taxon>Bacteria</taxon>
        <taxon>Bacillati</taxon>
        <taxon>Actinomycetota</taxon>
        <taxon>Thermoleophilia</taxon>
        <taxon>Solirubrobacterales</taxon>
        <taxon>Patulibacteraceae</taxon>
        <taxon>Patulibacter</taxon>
    </lineage>
</organism>
<dbReference type="Proteomes" id="UP001277761">
    <property type="component" value="Unassembled WGS sequence"/>
</dbReference>
<reference evidence="1 2" key="1">
    <citation type="submission" date="2023-11" db="EMBL/GenBank/DDBJ databases">
        <authorList>
            <person name="Xu M."/>
            <person name="Jiang T."/>
        </authorList>
    </citation>
    <scope>NUCLEOTIDE SEQUENCE [LARGE SCALE GENOMIC DNA]</scope>
    <source>
        <strain evidence="1 2">SD</strain>
    </source>
</reference>
<accession>A0ABU4VMT3</accession>
<dbReference type="RefSeq" id="WP_319955311.1">
    <property type="nucleotide sequence ID" value="NZ_JAXAVX010000011.1"/>
</dbReference>
<evidence type="ECO:0000313" key="2">
    <source>
        <dbReference type="Proteomes" id="UP001277761"/>
    </source>
</evidence>
<comment type="caution">
    <text evidence="1">The sequence shown here is derived from an EMBL/GenBank/DDBJ whole genome shotgun (WGS) entry which is preliminary data.</text>
</comment>
<name>A0ABU4VMT3_9ACTN</name>